<evidence type="ECO:0000313" key="1">
    <source>
        <dbReference type="EMBL" id="OGY42961.1"/>
    </source>
</evidence>
<evidence type="ECO:0008006" key="3">
    <source>
        <dbReference type="Google" id="ProtNLM"/>
    </source>
</evidence>
<comment type="caution">
    <text evidence="1">The sequence shown here is derived from an EMBL/GenBank/DDBJ whole genome shotgun (WGS) entry which is preliminary data.</text>
</comment>
<dbReference type="AlphaFoldDB" id="A0A1G1XSK7"/>
<reference evidence="1 2" key="1">
    <citation type="journal article" date="2016" name="Nat. Commun.">
        <title>Thousands of microbial genomes shed light on interconnected biogeochemical processes in an aquifer system.</title>
        <authorList>
            <person name="Anantharaman K."/>
            <person name="Brown C.T."/>
            <person name="Hug L.A."/>
            <person name="Sharon I."/>
            <person name="Castelle C.J."/>
            <person name="Probst A.J."/>
            <person name="Thomas B.C."/>
            <person name="Singh A."/>
            <person name="Wilkins M.J."/>
            <person name="Karaoz U."/>
            <person name="Brodie E.L."/>
            <person name="Williams K.H."/>
            <person name="Hubbard S.S."/>
            <person name="Banfield J.F."/>
        </authorList>
    </citation>
    <scope>NUCLEOTIDE SEQUENCE [LARGE SCALE GENOMIC DNA]</scope>
</reference>
<evidence type="ECO:0000313" key="2">
    <source>
        <dbReference type="Proteomes" id="UP000176260"/>
    </source>
</evidence>
<gene>
    <name evidence="1" type="ORF">A2Y67_02800</name>
</gene>
<protein>
    <recommendedName>
        <fullName evidence="3">Lipoprotein</fullName>
    </recommendedName>
</protein>
<dbReference type="PROSITE" id="PS51257">
    <property type="entry name" value="PROKAR_LIPOPROTEIN"/>
    <property type="match status" value="1"/>
</dbReference>
<accession>A0A1G1XSK7</accession>
<dbReference type="EMBL" id="MHIA01000003">
    <property type="protein sequence ID" value="OGY42961.1"/>
    <property type="molecule type" value="Genomic_DNA"/>
</dbReference>
<sequence length="251" mass="27942">MLRSKIFLAIALLVLIAAGCDLKINLNSNLNQSPVQVEPNTNQNQNLNTIANENVNKNQLVANETAEFSFDLSPEKIITQIINKKSGEVYISNLKELCGSEMMIFAHPGNSIKVILNKFNPGSDKPVSELYLLNLQTKECKKLAISSELSDFGARVLSPDQSKLALALETNEAKDLKVLDLLKDSAKTLMTLPEGETLNAGYGALSDHFEINWLDNEKIQYTVYEDTLKNYDKAVTDKIEKVIEIRIVNVQ</sequence>
<dbReference type="Proteomes" id="UP000176260">
    <property type="component" value="Unassembled WGS sequence"/>
</dbReference>
<proteinExistence type="predicted"/>
<organism evidence="1 2">
    <name type="scientific">Candidatus Buchananbacteria bacterium RBG_13_39_9</name>
    <dbReference type="NCBI Taxonomy" id="1797531"/>
    <lineage>
        <taxon>Bacteria</taxon>
        <taxon>Candidatus Buchananiibacteriota</taxon>
    </lineage>
</organism>
<name>A0A1G1XSK7_9BACT</name>